<feature type="domain" description="Exonuclease" evidence="4">
    <location>
        <begin position="110"/>
        <end position="276"/>
    </location>
</feature>
<evidence type="ECO:0000256" key="1">
    <source>
        <dbReference type="ARBA" id="ARBA00022722"/>
    </source>
</evidence>
<reference evidence="5 6" key="1">
    <citation type="submission" date="2013-02" db="EMBL/GenBank/DDBJ databases">
        <title>The Genome Sequence of Lactobacillus catenaformis F0143.</title>
        <authorList>
            <consortium name="The Broad Institute Genome Sequencing Platform"/>
            <person name="Earl A."/>
            <person name="Ward D."/>
            <person name="Feldgarden M."/>
            <person name="Gevers D."/>
            <person name="Izard J."/>
            <person name="Blanton J.M."/>
            <person name="Mathney J."/>
            <person name="Dewhirst F.E."/>
            <person name="Young S.K."/>
            <person name="Zeng Q."/>
            <person name="Gargeya S."/>
            <person name="Fitzgerald M."/>
            <person name="Haas B."/>
            <person name="Abouelleil A."/>
            <person name="Alvarado L."/>
            <person name="Arachchi H.M."/>
            <person name="Berlin A."/>
            <person name="Chapman S.B."/>
            <person name="Gearin G."/>
            <person name="Goldberg J."/>
            <person name="Griggs A."/>
            <person name="Gujja S."/>
            <person name="Hansen M."/>
            <person name="Heiman D."/>
            <person name="Howarth C."/>
            <person name="Larimer J."/>
            <person name="Lui A."/>
            <person name="MacDonald P.J.P."/>
            <person name="McCowen C."/>
            <person name="Montmayeur A."/>
            <person name="Murphy C."/>
            <person name="Neiman D."/>
            <person name="Pearson M."/>
            <person name="Priest M."/>
            <person name="Roberts A."/>
            <person name="Saif S."/>
            <person name="Shea T."/>
            <person name="Sisk P."/>
            <person name="Stolte C."/>
            <person name="Sykes S."/>
            <person name="Wortman J."/>
            <person name="Nusbaum C."/>
            <person name="Birren B."/>
        </authorList>
    </citation>
    <scope>NUCLEOTIDE SEQUENCE [LARGE SCALE GENOMIC DNA]</scope>
    <source>
        <strain evidence="5 6">OT 569</strain>
    </source>
</reference>
<evidence type="ECO:0000259" key="4">
    <source>
        <dbReference type="SMART" id="SM00479"/>
    </source>
</evidence>
<evidence type="ECO:0000313" key="5">
    <source>
        <dbReference type="EMBL" id="EMD17164.1"/>
    </source>
</evidence>
<gene>
    <name evidence="5" type="ORF">HMPREF9943_00535</name>
</gene>
<dbReference type="PANTHER" id="PTHR30231">
    <property type="entry name" value="DNA POLYMERASE III SUBUNIT EPSILON"/>
    <property type="match status" value="1"/>
</dbReference>
<keyword evidence="6" id="KW-1185">Reference proteome</keyword>
<keyword evidence="3" id="KW-0269">Exonuclease</keyword>
<dbReference type="EMBL" id="AGEJ01000010">
    <property type="protein sequence ID" value="EMD17164.1"/>
    <property type="molecule type" value="Genomic_DNA"/>
</dbReference>
<dbReference type="InterPro" id="IPR013520">
    <property type="entry name" value="Ribonucl_H"/>
</dbReference>
<dbReference type="GO" id="GO:0008408">
    <property type="term" value="F:3'-5' exonuclease activity"/>
    <property type="evidence" value="ECO:0007669"/>
    <property type="project" value="TreeGrafter"/>
</dbReference>
<dbReference type="SUPFAM" id="SSF53098">
    <property type="entry name" value="Ribonuclease H-like"/>
    <property type="match status" value="1"/>
</dbReference>
<dbReference type="InterPro" id="IPR036397">
    <property type="entry name" value="RNaseH_sf"/>
</dbReference>
<organism evidence="5 6">
    <name type="scientific">Eggerthia catenaformis OT 569 = DSM 20559</name>
    <dbReference type="NCBI Taxonomy" id="999415"/>
    <lineage>
        <taxon>Bacteria</taxon>
        <taxon>Bacillati</taxon>
        <taxon>Bacillota</taxon>
        <taxon>Erysipelotrichia</taxon>
        <taxon>Erysipelotrichales</taxon>
        <taxon>Coprobacillaceae</taxon>
        <taxon>Eggerthia</taxon>
    </lineage>
</organism>
<dbReference type="Pfam" id="PF00929">
    <property type="entry name" value="RNase_T"/>
    <property type="match status" value="1"/>
</dbReference>
<protein>
    <recommendedName>
        <fullName evidence="4">Exonuclease domain-containing protein</fullName>
    </recommendedName>
</protein>
<dbReference type="Proteomes" id="UP000011758">
    <property type="component" value="Unassembled WGS sequence"/>
</dbReference>
<dbReference type="InterPro" id="IPR012337">
    <property type="entry name" value="RNaseH-like_sf"/>
</dbReference>
<sequence>MIFSFYKRKTGLLFKTCFLLYNSIMKTIKTIREEYHLSKDQLTQFLLEQNYIKESENIDLLECPESLEKLISSHLSAIKHIALRNKYTSIDEYKAPLMIPMTYTILGIDHFVVLDTETTGLYRNDEVIELSVLDELGHELYHSLFHPQKKMAREAIRITGMDNAYLKNQPYFKDEWETIKNVIGTRRILGHNIQYDYRIMLATAQRYHMNTQEIKYLFNDMIDSIELIKRYIKTPSYKLKDLIRLFGIEESQRHRASYDCLQTLQVLRKVERYLIERTGSKERINMDTIRQAVLLSYKLGKSIEDISIFFGISTNETADLIIEAYHKEHDFDLQIDSEVESKILFLKNNCSKEEFKNKALKYVKEYEIKLIIAKNKCFK</sequence>
<comment type="caution">
    <text evidence="5">The sequence shown here is derived from an EMBL/GenBank/DDBJ whole genome shotgun (WGS) entry which is preliminary data.</text>
</comment>
<dbReference type="GO" id="GO:0003676">
    <property type="term" value="F:nucleic acid binding"/>
    <property type="evidence" value="ECO:0007669"/>
    <property type="project" value="InterPro"/>
</dbReference>
<dbReference type="CDD" id="cd06127">
    <property type="entry name" value="DEDDh"/>
    <property type="match status" value="1"/>
</dbReference>
<accession>M2PNK1</accession>
<proteinExistence type="predicted"/>
<dbReference type="STRING" id="999415.HMPREF9943_00535"/>
<dbReference type="PANTHER" id="PTHR30231:SF4">
    <property type="entry name" value="PROTEIN NEN2"/>
    <property type="match status" value="1"/>
</dbReference>
<keyword evidence="1" id="KW-0540">Nuclease</keyword>
<name>M2PNK1_9FIRM</name>
<dbReference type="BioCyc" id="ECAT999415-HMP:GTTI-555-MONOMER"/>
<evidence type="ECO:0000256" key="2">
    <source>
        <dbReference type="ARBA" id="ARBA00022801"/>
    </source>
</evidence>
<dbReference type="eggNOG" id="COG0847">
    <property type="taxonomic scope" value="Bacteria"/>
</dbReference>
<dbReference type="Gene3D" id="3.30.420.10">
    <property type="entry name" value="Ribonuclease H-like superfamily/Ribonuclease H"/>
    <property type="match status" value="1"/>
</dbReference>
<dbReference type="FunFam" id="3.30.420.10:FF:000045">
    <property type="entry name" value="3'-5' exonuclease DinG"/>
    <property type="match status" value="1"/>
</dbReference>
<evidence type="ECO:0000256" key="3">
    <source>
        <dbReference type="ARBA" id="ARBA00022839"/>
    </source>
</evidence>
<evidence type="ECO:0000313" key="6">
    <source>
        <dbReference type="Proteomes" id="UP000011758"/>
    </source>
</evidence>
<dbReference type="AlphaFoldDB" id="M2PNK1"/>
<dbReference type="SMART" id="SM00479">
    <property type="entry name" value="EXOIII"/>
    <property type="match status" value="1"/>
</dbReference>
<keyword evidence="2" id="KW-0378">Hydrolase</keyword>